<dbReference type="RefSeq" id="WP_142605463.1">
    <property type="nucleotide sequence ID" value="NZ_VDGG01000005.1"/>
</dbReference>
<dbReference type="SUPFAM" id="SSF54292">
    <property type="entry name" value="2Fe-2S ferredoxin-like"/>
    <property type="match status" value="1"/>
</dbReference>
<dbReference type="EMBL" id="VDGG01000005">
    <property type="protein sequence ID" value="TQR17928.1"/>
    <property type="molecule type" value="Genomic_DNA"/>
</dbReference>
<gene>
    <name evidence="2" type="ORF">FG383_03490</name>
</gene>
<dbReference type="OrthoDB" id="573392at2"/>
<dbReference type="InterPro" id="IPR042204">
    <property type="entry name" value="2Fe-2S-bd_N"/>
</dbReference>
<dbReference type="Pfam" id="PF13510">
    <property type="entry name" value="Fer2_4"/>
    <property type="match status" value="1"/>
</dbReference>
<keyword evidence="3" id="KW-1185">Reference proteome</keyword>
<sequence>MRMRVVNHPVLGNLPERNRVTIYFNNQPFQAYEGDTIASAMMAEGIKTLRNHEESGNGRGIYCNIGHCFECRVQVGERKVVRACLTPVSEGMDIYSLSVFKKGSESHC</sequence>
<evidence type="ECO:0000313" key="2">
    <source>
        <dbReference type="EMBL" id="TQR17928.1"/>
    </source>
</evidence>
<comment type="caution">
    <text evidence="2">The sequence shown here is derived from an EMBL/GenBank/DDBJ whole genome shotgun (WGS) entry which is preliminary data.</text>
</comment>
<evidence type="ECO:0000256" key="1">
    <source>
        <dbReference type="ARBA" id="ARBA00023002"/>
    </source>
</evidence>
<dbReference type="GO" id="GO:0051536">
    <property type="term" value="F:iron-sulfur cluster binding"/>
    <property type="evidence" value="ECO:0007669"/>
    <property type="project" value="InterPro"/>
</dbReference>
<dbReference type="GO" id="GO:0016491">
    <property type="term" value="F:oxidoreductase activity"/>
    <property type="evidence" value="ECO:0007669"/>
    <property type="project" value="UniProtKB-KW"/>
</dbReference>
<keyword evidence="1" id="KW-0560">Oxidoreductase</keyword>
<protein>
    <submittedName>
        <fullName evidence="2">(2Fe-2S)-binding protein</fullName>
    </submittedName>
</protein>
<name>A0A544TKH4_9BACI</name>
<dbReference type="Gene3D" id="3.10.20.440">
    <property type="entry name" value="2Fe-2S iron-sulphur cluster binding domain, sarcosine oxidase, alpha subunit, N-terminal domain"/>
    <property type="match status" value="1"/>
</dbReference>
<organism evidence="2 3">
    <name type="scientific">Psychrobacillus soli</name>
    <dbReference type="NCBI Taxonomy" id="1543965"/>
    <lineage>
        <taxon>Bacteria</taxon>
        <taxon>Bacillati</taxon>
        <taxon>Bacillota</taxon>
        <taxon>Bacilli</taxon>
        <taxon>Bacillales</taxon>
        <taxon>Bacillaceae</taxon>
        <taxon>Psychrobacillus</taxon>
    </lineage>
</organism>
<dbReference type="AlphaFoldDB" id="A0A544TKH4"/>
<reference evidence="2 3" key="1">
    <citation type="submission" date="2019-05" db="EMBL/GenBank/DDBJ databases">
        <title>Psychrobacillus vulpis sp. nov., a new species isolated from feces of a red fox that inhabits in The Tablas de Daimiel Natural Park, Albacete, Spain.</title>
        <authorList>
            <person name="Rodriguez M."/>
            <person name="Reina J.C."/>
            <person name="Bejar V."/>
            <person name="Llamas I."/>
        </authorList>
    </citation>
    <scope>NUCLEOTIDE SEQUENCE [LARGE SCALE GENOMIC DNA]</scope>
    <source>
        <strain evidence="2 3">NHI-2</strain>
    </source>
</reference>
<dbReference type="InterPro" id="IPR036010">
    <property type="entry name" value="2Fe-2S_ferredoxin-like_sf"/>
</dbReference>
<accession>A0A544TKH4</accession>
<proteinExistence type="predicted"/>
<evidence type="ECO:0000313" key="3">
    <source>
        <dbReference type="Proteomes" id="UP000318937"/>
    </source>
</evidence>
<dbReference type="Proteomes" id="UP000318937">
    <property type="component" value="Unassembled WGS sequence"/>
</dbReference>